<sequence>MLKKDPQKTLIIFIVTFLVLLTFSFRSPGVKNTREVFQRKKQEFQIEKEEEQYEIELAGYREERRILSDKDQAFEALKIYRLEEDEQEIIIYDEIAIAKSEFEIKKKEFLLERYFSELEKKKKENQEKPKSELEKDKPFFLSIKNKIQNLQEELKKDKQYLQIKKEIVQDDGKVDLVYSWGGITQDMYIRNRYNYELQFSLRSVYKYFPWVNKIYILINYDTTYPYWLKPQEELDKIVILDRCQFFDHPKDCPTKNSFAVYSIAHKIPGLSNKFVLIDDDFFFNQPVPEDYFFTSNNLPKVYQSRRHQRTYQRVDDLLDLAREREFPLWKYARYSHIPKSNRRDFILKFEEKYPSFLEFVQSHKVRHRHLAEDLSMIYFEFYYRENIMKELPVEESKFCQLSFHHEDDITEEFEQSYQKLTTQDIIVFNQNDNFSDDVQIYKKQRKVLWNFYNKLYPDSPDFEVPNPDHKANTEIVI</sequence>
<dbReference type="AlphaFoldDB" id="A0AAV7YZM6"/>
<dbReference type="Proteomes" id="UP001146793">
    <property type="component" value="Unassembled WGS sequence"/>
</dbReference>
<accession>A0AAV7YZM6</accession>
<evidence type="ECO:0000256" key="2">
    <source>
        <dbReference type="ARBA" id="ARBA00022679"/>
    </source>
</evidence>
<feature type="domain" description="Stealth protein CR2 conserved region 2" evidence="3">
    <location>
        <begin position="192"/>
        <end position="300"/>
    </location>
</feature>
<dbReference type="PANTHER" id="PTHR24045:SF0">
    <property type="entry name" value="N-ACETYLGLUCOSAMINE-1-PHOSPHOTRANSFERASE SUBUNITS ALPHA_BETA"/>
    <property type="match status" value="1"/>
</dbReference>
<dbReference type="InterPro" id="IPR047141">
    <property type="entry name" value="Stealth"/>
</dbReference>
<dbReference type="EMBL" id="JANTQA010000045">
    <property type="protein sequence ID" value="KAJ3434227.1"/>
    <property type="molecule type" value="Genomic_DNA"/>
</dbReference>
<evidence type="ECO:0000313" key="5">
    <source>
        <dbReference type="Proteomes" id="UP001146793"/>
    </source>
</evidence>
<keyword evidence="2" id="KW-0808">Transferase</keyword>
<evidence type="ECO:0000313" key="4">
    <source>
        <dbReference type="EMBL" id="KAJ3434227.1"/>
    </source>
</evidence>
<dbReference type="GO" id="GO:0005794">
    <property type="term" value="C:Golgi apparatus"/>
    <property type="evidence" value="ECO:0007669"/>
    <property type="project" value="TreeGrafter"/>
</dbReference>
<comment type="caution">
    <text evidence="4">The sequence shown here is derived from an EMBL/GenBank/DDBJ whole genome shotgun (WGS) entry which is preliminary data.</text>
</comment>
<name>A0AAV7YZM6_9EUKA</name>
<dbReference type="InterPro" id="IPR021520">
    <property type="entry name" value="Stealth_CR2"/>
</dbReference>
<organism evidence="4 5">
    <name type="scientific">Anaeramoeba flamelloides</name>
    <dbReference type="NCBI Taxonomy" id="1746091"/>
    <lineage>
        <taxon>Eukaryota</taxon>
        <taxon>Metamonada</taxon>
        <taxon>Anaeramoebidae</taxon>
        <taxon>Anaeramoeba</taxon>
    </lineage>
</organism>
<dbReference type="PANTHER" id="PTHR24045">
    <property type="match status" value="1"/>
</dbReference>
<protein>
    <recommendedName>
        <fullName evidence="3">Stealth protein CR2 conserved region 2 domain-containing protein</fullName>
    </recommendedName>
</protein>
<proteinExistence type="inferred from homology"/>
<reference evidence="4" key="1">
    <citation type="submission" date="2022-08" db="EMBL/GenBank/DDBJ databases">
        <title>Novel sulphate-reducing endosymbionts in the free-living metamonad Anaeramoeba.</title>
        <authorList>
            <person name="Jerlstrom-Hultqvist J."/>
            <person name="Cepicka I."/>
            <person name="Gallot-Lavallee L."/>
            <person name="Salas-Leiva D."/>
            <person name="Curtis B.A."/>
            <person name="Zahonova K."/>
            <person name="Pipaliya S."/>
            <person name="Dacks J."/>
            <person name="Roger A.J."/>
        </authorList>
    </citation>
    <scope>NUCLEOTIDE SEQUENCE</scope>
    <source>
        <strain evidence="4">Busselton2</strain>
    </source>
</reference>
<evidence type="ECO:0000259" key="3">
    <source>
        <dbReference type="Pfam" id="PF11380"/>
    </source>
</evidence>
<dbReference type="GO" id="GO:0016772">
    <property type="term" value="F:transferase activity, transferring phosphorus-containing groups"/>
    <property type="evidence" value="ECO:0007669"/>
    <property type="project" value="InterPro"/>
</dbReference>
<evidence type="ECO:0000256" key="1">
    <source>
        <dbReference type="ARBA" id="ARBA00007583"/>
    </source>
</evidence>
<comment type="similarity">
    <text evidence="1">Belongs to the stealth family.</text>
</comment>
<dbReference type="Pfam" id="PF11380">
    <property type="entry name" value="Stealth_CR2"/>
    <property type="match status" value="1"/>
</dbReference>
<gene>
    <name evidence="4" type="ORF">M0812_20293</name>
</gene>